<accession>A0A922MIW8</accession>
<proteinExistence type="predicted"/>
<comment type="caution">
    <text evidence="1">The sequence shown here is derived from an EMBL/GenBank/DDBJ whole genome shotgun (WGS) entry which is preliminary data.</text>
</comment>
<sequence length="89" mass="10635">MATATAPRKTISIYDYPEHLNPFHEEDNHNKIRFWTLGKRLSRSNSINFSGLKDLRNSWDILVWLWLQRSNFISRDQREQKSMSLKVLS</sequence>
<dbReference type="Proteomes" id="UP000814243">
    <property type="component" value="Unassembled WGS sequence"/>
</dbReference>
<evidence type="ECO:0000313" key="1">
    <source>
        <dbReference type="EMBL" id="KAH9637646.1"/>
    </source>
</evidence>
<organism evidence="1 2">
    <name type="scientific">Spodoptera exigua</name>
    <name type="common">Beet armyworm</name>
    <name type="synonym">Noctua fulgens</name>
    <dbReference type="NCBI Taxonomy" id="7107"/>
    <lineage>
        <taxon>Eukaryota</taxon>
        <taxon>Metazoa</taxon>
        <taxon>Ecdysozoa</taxon>
        <taxon>Arthropoda</taxon>
        <taxon>Hexapoda</taxon>
        <taxon>Insecta</taxon>
        <taxon>Pterygota</taxon>
        <taxon>Neoptera</taxon>
        <taxon>Endopterygota</taxon>
        <taxon>Lepidoptera</taxon>
        <taxon>Glossata</taxon>
        <taxon>Ditrysia</taxon>
        <taxon>Noctuoidea</taxon>
        <taxon>Noctuidae</taxon>
        <taxon>Amphipyrinae</taxon>
        <taxon>Spodoptera</taxon>
    </lineage>
</organism>
<dbReference type="EMBL" id="JACEFF010000438">
    <property type="protein sequence ID" value="KAH9637646.1"/>
    <property type="molecule type" value="Genomic_DNA"/>
</dbReference>
<name>A0A922MIW8_SPOEX</name>
<reference evidence="1" key="1">
    <citation type="journal article" date="2021" name="G3 (Bethesda)">
        <title>Genome and transcriptome analysis of the beet armyworm Spodoptera exigua reveals targets for pest control. .</title>
        <authorList>
            <person name="Simon S."/>
            <person name="Breeschoten T."/>
            <person name="Jansen H.J."/>
            <person name="Dirks R.P."/>
            <person name="Schranz M.E."/>
            <person name="Ros V.I.D."/>
        </authorList>
    </citation>
    <scope>NUCLEOTIDE SEQUENCE</scope>
    <source>
        <strain evidence="1">TB_SE_WUR_2020</strain>
    </source>
</reference>
<dbReference type="AlphaFoldDB" id="A0A922MIW8"/>
<gene>
    <name evidence="1" type="ORF">HF086_009314</name>
</gene>
<protein>
    <submittedName>
        <fullName evidence="1">Uncharacterized protein</fullName>
    </submittedName>
</protein>
<evidence type="ECO:0000313" key="2">
    <source>
        <dbReference type="Proteomes" id="UP000814243"/>
    </source>
</evidence>